<sequence length="251" mass="28937">MTDSIASAAPSKIKGWLWIKDHTPTLFKKTWKRRWIEFNASDPAPLALKIYKSPDLTLTAPMYQYNVDQIFSLSIETRSTGTTDHGTLVLKYMPCRDERGNIASDKLIAIHIQSDYSVIPRGKFMQLQQSLQNKNALSKQTSHLSNSSYVALQAWRRCLLNFIPNREIANNHQSRPRRRNSNMQVRHTYVELEKQLQLPGFDDFLFCRVRKRAEPKASSKILLNFKVPDYATAIYDCMPIDEPVSPKSTFV</sequence>
<accession>A0A1E4TLK6</accession>
<organism evidence="1 2">
    <name type="scientific">Tortispora caseinolytica NRRL Y-17796</name>
    <dbReference type="NCBI Taxonomy" id="767744"/>
    <lineage>
        <taxon>Eukaryota</taxon>
        <taxon>Fungi</taxon>
        <taxon>Dikarya</taxon>
        <taxon>Ascomycota</taxon>
        <taxon>Saccharomycotina</taxon>
        <taxon>Trigonopsidomycetes</taxon>
        <taxon>Trigonopsidales</taxon>
        <taxon>Trigonopsidaceae</taxon>
        <taxon>Tortispora</taxon>
    </lineage>
</organism>
<gene>
    <name evidence="1" type="ORF">CANCADRAFT_89469</name>
</gene>
<reference evidence="2" key="1">
    <citation type="submission" date="2016-02" db="EMBL/GenBank/DDBJ databases">
        <title>Comparative genomics of biotechnologically important yeasts.</title>
        <authorList>
            <consortium name="DOE Joint Genome Institute"/>
            <person name="Riley R."/>
            <person name="Haridas S."/>
            <person name="Wolfe K.H."/>
            <person name="Lopes M.R."/>
            <person name="Hittinger C.T."/>
            <person name="Goker M."/>
            <person name="Salamov A."/>
            <person name="Wisecaver J."/>
            <person name="Long T.M."/>
            <person name="Aerts A.L."/>
            <person name="Barry K."/>
            <person name="Choi C."/>
            <person name="Clum A."/>
            <person name="Coughlan A.Y."/>
            <person name="Deshpande S."/>
            <person name="Douglass A.P."/>
            <person name="Hanson S.J."/>
            <person name="Klenk H.-P."/>
            <person name="Labutti K."/>
            <person name="Lapidus A."/>
            <person name="Lindquist E."/>
            <person name="Lipzen A."/>
            <person name="Meier-Kolthoff J.P."/>
            <person name="Ohm R.A."/>
            <person name="Otillar R.P."/>
            <person name="Pangilinan J."/>
            <person name="Peng Y."/>
            <person name="Rokas A."/>
            <person name="Rosa C.A."/>
            <person name="Scheuner C."/>
            <person name="Sibirny A.A."/>
            <person name="Slot J.C."/>
            <person name="Stielow J.B."/>
            <person name="Sun H."/>
            <person name="Kurtzman C.P."/>
            <person name="Blackwell M."/>
            <person name="Jeffries T.W."/>
            <person name="Grigoriev I.V."/>
        </authorList>
    </citation>
    <scope>NUCLEOTIDE SEQUENCE [LARGE SCALE GENOMIC DNA]</scope>
    <source>
        <strain evidence="2">NRRL Y-17796</strain>
    </source>
</reference>
<evidence type="ECO:0008006" key="3">
    <source>
        <dbReference type="Google" id="ProtNLM"/>
    </source>
</evidence>
<dbReference type="Proteomes" id="UP000095023">
    <property type="component" value="Unassembled WGS sequence"/>
</dbReference>
<proteinExistence type="predicted"/>
<evidence type="ECO:0000313" key="2">
    <source>
        <dbReference type="Proteomes" id="UP000095023"/>
    </source>
</evidence>
<evidence type="ECO:0000313" key="1">
    <source>
        <dbReference type="EMBL" id="ODV92619.1"/>
    </source>
</evidence>
<dbReference type="EMBL" id="KV453841">
    <property type="protein sequence ID" value="ODV92619.1"/>
    <property type="molecule type" value="Genomic_DNA"/>
</dbReference>
<protein>
    <recommendedName>
        <fullName evidence="3">PH domain-containing protein</fullName>
    </recommendedName>
</protein>
<dbReference type="SUPFAM" id="SSF50729">
    <property type="entry name" value="PH domain-like"/>
    <property type="match status" value="1"/>
</dbReference>
<keyword evidence="2" id="KW-1185">Reference proteome</keyword>
<dbReference type="AlphaFoldDB" id="A0A1E4TLK6"/>
<name>A0A1E4TLK6_9ASCO</name>